<feature type="region of interest" description="Disordered" evidence="1">
    <location>
        <begin position="165"/>
        <end position="225"/>
    </location>
</feature>
<dbReference type="PANTHER" id="PTHR32097">
    <property type="entry name" value="CAMP-BINDING PROTEIN 1-RELATED"/>
    <property type="match status" value="1"/>
</dbReference>
<evidence type="ECO:0000256" key="1">
    <source>
        <dbReference type="SAM" id="MobiDB-lite"/>
    </source>
</evidence>
<protein>
    <submittedName>
        <fullName evidence="3">Stress-induced protein</fullName>
    </submittedName>
</protein>
<evidence type="ECO:0000313" key="4">
    <source>
        <dbReference type="Proteomes" id="UP000238413"/>
    </source>
</evidence>
<dbReference type="CDD" id="cd06974">
    <property type="entry name" value="TerD_like"/>
    <property type="match status" value="2"/>
</dbReference>
<sequence length="412" mass="42623">MTAMTPGSNIPLPVTRVTVDVGAPVRLDVSGLLLTADGKVRSDDDFIFYNQPTGPGVTYRSGGGTAPDAITVDTTAVPPGIEKIVVTASPDAAGQTFQGVEPTATIRNAADNAVLATFTPPQLGTETALVVVEIYLRNGAWKARAVGQGYANGLAGIATDFGVTVEEPTPTPAPAPAAAPVAPPAAPPMQPPVTPPAPPLATPPAPPAPAAPPAPPAPGTGKINLDKGRVSLQKNQTVSLVKGGRPLLSQVKMGLGWEPAYRGKDIDLDASVIAYGPQRNHIDSCYFGKLSIVNGAIKHSGDNLTGEGGGDDEVITVDLGRLPQDVTGLVFTVNSFSGQKFTEVAKAYCRLLDAATGEELVRFDLTNAESQTGVMMAKLIKQFSGEWEMTAMGDFVKSRTVRGMVKPAAQAL</sequence>
<dbReference type="EMBL" id="CP026652">
    <property type="protein sequence ID" value="AVH59427.1"/>
    <property type="molecule type" value="Genomic_DNA"/>
</dbReference>
<accession>A0ABM6SXM8</accession>
<dbReference type="Pfam" id="PF02342">
    <property type="entry name" value="TerD"/>
    <property type="match status" value="2"/>
</dbReference>
<name>A0ABM6SXM8_9ACTN</name>
<feature type="compositionally biased region" description="Pro residues" evidence="1">
    <location>
        <begin position="169"/>
        <end position="218"/>
    </location>
</feature>
<reference evidence="3 4" key="1">
    <citation type="submission" date="2018-02" db="EMBL/GenBank/DDBJ databases">
        <title>Complete genome sequence of Streptomyces dengpaensis, the producer of angucyclines.</title>
        <authorList>
            <person name="Yumei L."/>
        </authorList>
    </citation>
    <scope>NUCLEOTIDE SEQUENCE [LARGE SCALE GENOMIC DNA]</scope>
    <source>
        <strain evidence="3 4">XZHG99</strain>
    </source>
</reference>
<proteinExistence type="predicted"/>
<feature type="domain" description="TerD" evidence="2">
    <location>
        <begin position="22"/>
        <end position="161"/>
    </location>
</feature>
<dbReference type="PANTHER" id="PTHR32097:SF17">
    <property type="entry name" value="CAMP-BINDING PROTEIN 1-RELATED"/>
    <property type="match status" value="1"/>
</dbReference>
<feature type="domain" description="TerD" evidence="2">
    <location>
        <begin position="230"/>
        <end position="397"/>
    </location>
</feature>
<dbReference type="Proteomes" id="UP000238413">
    <property type="component" value="Chromosome"/>
</dbReference>
<keyword evidence="4" id="KW-1185">Reference proteome</keyword>
<gene>
    <name evidence="3" type="ORF">C4B68_30895</name>
</gene>
<evidence type="ECO:0000313" key="3">
    <source>
        <dbReference type="EMBL" id="AVH59427.1"/>
    </source>
</evidence>
<dbReference type="InterPro" id="IPR051324">
    <property type="entry name" value="Stress/Tellurium_Resist"/>
</dbReference>
<organism evidence="3 4">
    <name type="scientific">Streptomyces dengpaensis</name>
    <dbReference type="NCBI Taxonomy" id="2049881"/>
    <lineage>
        <taxon>Bacteria</taxon>
        <taxon>Bacillati</taxon>
        <taxon>Actinomycetota</taxon>
        <taxon>Actinomycetes</taxon>
        <taxon>Kitasatosporales</taxon>
        <taxon>Streptomycetaceae</taxon>
        <taxon>Streptomyces</taxon>
    </lineage>
</organism>
<dbReference type="Gene3D" id="2.60.60.30">
    <property type="entry name" value="sav2460 like domains"/>
    <property type="match status" value="2"/>
</dbReference>
<dbReference type="InterPro" id="IPR003325">
    <property type="entry name" value="TerD"/>
</dbReference>
<evidence type="ECO:0000259" key="2">
    <source>
        <dbReference type="Pfam" id="PF02342"/>
    </source>
</evidence>